<dbReference type="SMART" id="SM00324">
    <property type="entry name" value="RhoGAP"/>
    <property type="match status" value="1"/>
</dbReference>
<feature type="compositionally biased region" description="Low complexity" evidence="2">
    <location>
        <begin position="699"/>
        <end position="716"/>
    </location>
</feature>
<dbReference type="EMBL" id="OE179240">
    <property type="protein sequence ID" value="CAD7568142.1"/>
    <property type="molecule type" value="Genomic_DNA"/>
</dbReference>
<dbReference type="Pfam" id="PF00620">
    <property type="entry name" value="RhoGAP"/>
    <property type="match status" value="1"/>
</dbReference>
<feature type="domain" description="Rho-GAP" evidence="3">
    <location>
        <begin position="323"/>
        <end position="526"/>
    </location>
</feature>
<feature type="compositionally biased region" description="Polar residues" evidence="2">
    <location>
        <begin position="717"/>
        <end position="728"/>
    </location>
</feature>
<dbReference type="InterPro" id="IPR037863">
    <property type="entry name" value="RHOGAP6/36"/>
</dbReference>
<feature type="region of interest" description="Disordered" evidence="2">
    <location>
        <begin position="673"/>
        <end position="769"/>
    </location>
</feature>
<dbReference type="InterPro" id="IPR000198">
    <property type="entry name" value="RhoGAP_dom"/>
</dbReference>
<dbReference type="AlphaFoldDB" id="A0A7R9IW95"/>
<evidence type="ECO:0000259" key="3">
    <source>
        <dbReference type="PROSITE" id="PS50238"/>
    </source>
</evidence>
<dbReference type="Gene3D" id="1.10.555.10">
    <property type="entry name" value="Rho GTPase activation protein"/>
    <property type="match status" value="1"/>
</dbReference>
<dbReference type="PROSITE" id="PS50238">
    <property type="entry name" value="RHOGAP"/>
    <property type="match status" value="1"/>
</dbReference>
<proteinExistence type="predicted"/>
<evidence type="ECO:0000313" key="4">
    <source>
        <dbReference type="EMBL" id="CAD7568142.1"/>
    </source>
</evidence>
<feature type="region of interest" description="Disordered" evidence="2">
    <location>
        <begin position="259"/>
        <end position="278"/>
    </location>
</feature>
<dbReference type="GO" id="GO:0007165">
    <property type="term" value="P:signal transduction"/>
    <property type="evidence" value="ECO:0007669"/>
    <property type="project" value="InterPro"/>
</dbReference>
<feature type="compositionally biased region" description="Basic and acidic residues" evidence="2">
    <location>
        <begin position="1044"/>
        <end position="1066"/>
    </location>
</feature>
<feature type="compositionally biased region" description="Basic and acidic residues" evidence="2">
    <location>
        <begin position="673"/>
        <end position="692"/>
    </location>
</feature>
<feature type="compositionally biased region" description="Low complexity" evidence="2">
    <location>
        <begin position="833"/>
        <end position="845"/>
    </location>
</feature>
<keyword evidence="1" id="KW-0343">GTPase activation</keyword>
<feature type="compositionally biased region" description="Low complexity" evidence="2">
    <location>
        <begin position="856"/>
        <end position="883"/>
    </location>
</feature>
<dbReference type="GO" id="GO:0005096">
    <property type="term" value="F:GTPase activator activity"/>
    <property type="evidence" value="ECO:0007669"/>
    <property type="project" value="UniProtKB-KW"/>
</dbReference>
<feature type="region of interest" description="Disordered" evidence="2">
    <location>
        <begin position="1015"/>
        <end position="1072"/>
    </location>
</feature>
<evidence type="ECO:0000256" key="1">
    <source>
        <dbReference type="ARBA" id="ARBA00022468"/>
    </source>
</evidence>
<feature type="compositionally biased region" description="Basic and acidic residues" evidence="2">
    <location>
        <begin position="750"/>
        <end position="759"/>
    </location>
</feature>
<feature type="region of interest" description="Disordered" evidence="2">
    <location>
        <begin position="142"/>
        <end position="166"/>
    </location>
</feature>
<organism evidence="4">
    <name type="scientific">Timema californicum</name>
    <name type="common">California timema</name>
    <name type="synonym">Walking stick</name>
    <dbReference type="NCBI Taxonomy" id="61474"/>
    <lineage>
        <taxon>Eukaryota</taxon>
        <taxon>Metazoa</taxon>
        <taxon>Ecdysozoa</taxon>
        <taxon>Arthropoda</taxon>
        <taxon>Hexapoda</taxon>
        <taxon>Insecta</taxon>
        <taxon>Pterygota</taxon>
        <taxon>Neoptera</taxon>
        <taxon>Polyneoptera</taxon>
        <taxon>Phasmatodea</taxon>
        <taxon>Timematodea</taxon>
        <taxon>Timematoidea</taxon>
        <taxon>Timematidae</taxon>
        <taxon>Timema</taxon>
    </lineage>
</organism>
<feature type="region of interest" description="Disordered" evidence="2">
    <location>
        <begin position="928"/>
        <end position="961"/>
    </location>
</feature>
<dbReference type="SUPFAM" id="SSF48350">
    <property type="entry name" value="GTPase activation domain, GAP"/>
    <property type="match status" value="1"/>
</dbReference>
<protein>
    <submittedName>
        <fullName evidence="4">(California timema) hypothetical protein</fullName>
    </submittedName>
</protein>
<dbReference type="InterPro" id="IPR008936">
    <property type="entry name" value="Rho_GTPase_activation_prot"/>
</dbReference>
<evidence type="ECO:0000256" key="2">
    <source>
        <dbReference type="SAM" id="MobiDB-lite"/>
    </source>
</evidence>
<gene>
    <name evidence="4" type="ORF">TCMB3V08_LOCUS915</name>
</gene>
<feature type="region of interest" description="Disordered" evidence="2">
    <location>
        <begin position="816"/>
        <end position="892"/>
    </location>
</feature>
<dbReference type="PANTHER" id="PTHR12635:SF7">
    <property type="entry name" value="RHO GTPASE ACTIVATING PROTEIN 6-RELATED"/>
    <property type="match status" value="1"/>
</dbReference>
<feature type="compositionally biased region" description="Basic and acidic residues" evidence="2">
    <location>
        <begin position="142"/>
        <end position="161"/>
    </location>
</feature>
<name>A0A7R9IW95_TIMCA</name>
<accession>A0A7R9IW95</accession>
<dbReference type="PANTHER" id="PTHR12635">
    <property type="entry name" value="RHO-GTPASE-ACTIVATING PROTEIN 6 FAMILY MEMBER"/>
    <property type="match status" value="1"/>
</dbReference>
<reference evidence="4" key="1">
    <citation type="submission" date="2020-11" db="EMBL/GenBank/DDBJ databases">
        <authorList>
            <person name="Tran Van P."/>
        </authorList>
    </citation>
    <scope>NUCLEOTIDE SEQUENCE</scope>
</reference>
<sequence length="1105" mass="120714">MSTHAHAHLYLIGPSVFISQDSSGGGGVATCHGTEPESVVTYRTCTWDRCYQTRIITISKRNCAMLVQPLIPACCDGYMRKRTDIFTVHSVPFTNLTGSNGGYPNPYLLPNSKDGSSNATGLVFGIPISQCLENDRLLRNSRGESSYRSRSEVEEPSELCRKSHHGSRSSFSSLIETSVRADELANAPVVLSSTAEDGEIEVRISTHHNHGVRRVVGHDESELRNRNDRIALIVSHPPPLDEAITVELAEVNPHLRGGRVENHIGKTTPSSPDRDSNLDLPVLSSRAQHDKCSGSCESLMSPTERMAGSVPGLLDTLSCGSAADISGLGERDPGIPHLVASCLRHIEEHGLHTLGIFRVSSSKKRVRQLREDFDCGKEISLDDDLCPHDVATLLKEFFRDLPEPLLCRDLYLAFVQTQRIRNRRLQFEALQHLIQLLPAANRDTLWALLNFLYIVARNSTDHTDEKGEWVSGNKMDSNNLATLFAPNILHCIKPGSTKEIIADSPEERIDVINVIRTMIDHNQQLFKVPADLLDEVYVHMMDSHPEALDHLLRKRDISTEEIIDDLESSATEAGSDSYFIPRTSASLGSDLHEIIGSDEPHATPVRRVWSREEFLHESAAMGGPDVSMRPRFVHGKWLDGIIWGGGAELLVPIVFRQSILYNEQFERELFHSHKDRDRGRDRGSKKRWRDEASSGGGSDSSSRITSSSGIAGSASSKTRSASVDSGNVTGHSGGGASDHSDATSRTLRAAPDELHDAGSRRQSTPVTMDGGGIITASLKIPVPGSTSAAFSLNLDDADIPYIEDGGGYSVTSVVRPGVGAVPGSLTRRRRQRSASGSDSSSLASTPAYLPQQGYDPTATTPSVCSSVSSPPSWASSPPTSPDSNVTTVDYIPELPSRTKQKTVTLTTKEITPVILQKVMFTSTSELQQVQRGGGEREGTTNKNHSLGLPGELPKSASTSAMGTKRVEFECDLPARESAERKAATSISSIGGAVMRSKTADIERMLRIQKADQSLVGRGRGAVAPQQPPASLEEQDDKKKYSKRRYTDSRHQTRHIPDSDALREGPDSRPVVVIEGQVRQSPAQQVLVYKRRELIASDPKEHETFL</sequence>